<dbReference type="OrthoDB" id="4314040at2759"/>
<dbReference type="STRING" id="91928.A0A0D2BR12"/>
<evidence type="ECO:0000313" key="3">
    <source>
        <dbReference type="Proteomes" id="UP000053328"/>
    </source>
</evidence>
<dbReference type="HOGENOM" id="CLU_019524_3_0_1"/>
<evidence type="ECO:0008006" key="4">
    <source>
        <dbReference type="Google" id="ProtNLM"/>
    </source>
</evidence>
<dbReference type="InterPro" id="IPR053178">
    <property type="entry name" value="Osmoadaptation_assoc"/>
</dbReference>
<dbReference type="PANTHER" id="PTHR38111">
    <property type="entry name" value="ZN(2)-C6 FUNGAL-TYPE DOMAIN-CONTAINING PROTEIN-RELATED"/>
    <property type="match status" value="1"/>
</dbReference>
<dbReference type="Proteomes" id="UP000053328">
    <property type="component" value="Unassembled WGS sequence"/>
</dbReference>
<accession>A0A0D2BR12</accession>
<evidence type="ECO:0000256" key="1">
    <source>
        <dbReference type="SAM" id="MobiDB-lite"/>
    </source>
</evidence>
<dbReference type="VEuPathDB" id="FungiDB:PV08_01469"/>
<organism evidence="2 3">
    <name type="scientific">Exophiala spinifera</name>
    <dbReference type="NCBI Taxonomy" id="91928"/>
    <lineage>
        <taxon>Eukaryota</taxon>
        <taxon>Fungi</taxon>
        <taxon>Dikarya</taxon>
        <taxon>Ascomycota</taxon>
        <taxon>Pezizomycotina</taxon>
        <taxon>Eurotiomycetes</taxon>
        <taxon>Chaetothyriomycetidae</taxon>
        <taxon>Chaetothyriales</taxon>
        <taxon>Herpotrichiellaceae</taxon>
        <taxon>Exophiala</taxon>
    </lineage>
</organism>
<name>A0A0D2BR12_9EURO</name>
<evidence type="ECO:0000313" key="2">
    <source>
        <dbReference type="EMBL" id="KIW20890.1"/>
    </source>
</evidence>
<feature type="compositionally biased region" description="Low complexity" evidence="1">
    <location>
        <begin position="8"/>
        <end position="26"/>
    </location>
</feature>
<dbReference type="RefSeq" id="XP_016241106.1">
    <property type="nucleotide sequence ID" value="XM_016375830.1"/>
</dbReference>
<sequence>MPNENNNGDKSTSASPPSSSDGGDVPTATRGGHHQDQRRLQVSPHRVTLPIHPMPSCEQSRLAMSVIDKIKPTVRISHNLAWTYGDYLNDLPRRLGTNMALDSATEAFLFAVQRSLNRAEVPAQSVLERYGLALTALRTCLDDPVKAREPETLGAILMLMNCQQYLWCPNGNQLGHGHSEGAAQILRMRGRPSMDDPFERKILLSMRAVVLFESIFTDRVVFTDKEWIDMFDSKVYTLSPESQAVECMTRLGNMMRRARTVLQDDSASQFDKVVIQHEAQGIYNEVQPAVTILRERYQKLKLRMASSEFVPDEMTDFVHCHWVRSYGLGLAITIFINELRIAVWPDPAEIVQESHAFALEILELAREGRPYRPHGSNALGLCLIAAEMGTDDAVLKEDIRRLRHDYAMDFTDTELNQIPKVESVVLVCGRQYSQALKKKAGSSSPSTSP</sequence>
<dbReference type="EMBL" id="KN847492">
    <property type="protein sequence ID" value="KIW20890.1"/>
    <property type="molecule type" value="Genomic_DNA"/>
</dbReference>
<reference evidence="2 3" key="1">
    <citation type="submission" date="2015-01" db="EMBL/GenBank/DDBJ databases">
        <title>The Genome Sequence of Exophiala spinifera CBS89968.</title>
        <authorList>
            <consortium name="The Broad Institute Genomics Platform"/>
            <person name="Cuomo C."/>
            <person name="de Hoog S."/>
            <person name="Gorbushina A."/>
            <person name="Stielow B."/>
            <person name="Teixiera M."/>
            <person name="Abouelleil A."/>
            <person name="Chapman S.B."/>
            <person name="Priest M."/>
            <person name="Young S.K."/>
            <person name="Wortman J."/>
            <person name="Nusbaum C."/>
            <person name="Birren B."/>
        </authorList>
    </citation>
    <scope>NUCLEOTIDE SEQUENCE [LARGE SCALE GENOMIC DNA]</scope>
    <source>
        <strain evidence="2 3">CBS 89968</strain>
    </source>
</reference>
<feature type="region of interest" description="Disordered" evidence="1">
    <location>
        <begin position="1"/>
        <end position="46"/>
    </location>
</feature>
<dbReference type="AlphaFoldDB" id="A0A0D2BR12"/>
<keyword evidence="3" id="KW-1185">Reference proteome</keyword>
<proteinExistence type="predicted"/>
<dbReference type="PANTHER" id="PTHR38111:SF11">
    <property type="entry name" value="TRANSCRIPTION FACTOR DOMAIN-CONTAINING PROTEIN-RELATED"/>
    <property type="match status" value="1"/>
</dbReference>
<gene>
    <name evidence="2" type="ORF">PV08_01469</name>
</gene>
<protein>
    <recommendedName>
        <fullName evidence="4">Transcription factor domain-containing protein</fullName>
    </recommendedName>
</protein>
<dbReference type="GeneID" id="27328552"/>